<evidence type="ECO:0000256" key="2">
    <source>
        <dbReference type="SAM" id="MobiDB-lite"/>
    </source>
</evidence>
<name>A0A1Y2A229_9PLEO</name>
<proteinExistence type="predicted"/>
<dbReference type="OrthoDB" id="25503at2759"/>
<feature type="region of interest" description="Disordered" evidence="2">
    <location>
        <begin position="504"/>
        <end position="527"/>
    </location>
</feature>
<accession>A0A1Y2A229</accession>
<feature type="compositionally biased region" description="Polar residues" evidence="2">
    <location>
        <begin position="586"/>
        <end position="595"/>
    </location>
</feature>
<dbReference type="PROSITE" id="PS50897">
    <property type="entry name" value="CTLH"/>
    <property type="match status" value="1"/>
</dbReference>
<feature type="domain" description="B30.2/SPRY" evidence="3">
    <location>
        <begin position="166"/>
        <end position="356"/>
    </location>
</feature>
<organism evidence="5 6">
    <name type="scientific">Clohesyomyces aquaticus</name>
    <dbReference type="NCBI Taxonomy" id="1231657"/>
    <lineage>
        <taxon>Eukaryota</taxon>
        <taxon>Fungi</taxon>
        <taxon>Dikarya</taxon>
        <taxon>Ascomycota</taxon>
        <taxon>Pezizomycotina</taxon>
        <taxon>Dothideomycetes</taxon>
        <taxon>Pleosporomycetidae</taxon>
        <taxon>Pleosporales</taxon>
        <taxon>Lindgomycetaceae</taxon>
        <taxon>Clohesyomyces</taxon>
    </lineage>
</organism>
<dbReference type="PANTHER" id="PTHR12864">
    <property type="entry name" value="RAN BINDING PROTEIN 9-RELATED"/>
    <property type="match status" value="1"/>
</dbReference>
<gene>
    <name evidence="5" type="ORF">BCR34DRAFT_597569</name>
</gene>
<dbReference type="CDD" id="cd12909">
    <property type="entry name" value="SPRY_RanBP9_10"/>
    <property type="match status" value="1"/>
</dbReference>
<dbReference type="InterPro" id="IPR050618">
    <property type="entry name" value="Ubq-SigPath_Reg"/>
</dbReference>
<dbReference type="STRING" id="1231657.A0A1Y2A229"/>
<comment type="function">
    <text evidence="1">Involved in the proteasome-dependent degradation of fructose-1,6-bisphosphatase.</text>
</comment>
<dbReference type="EMBL" id="MCFA01000017">
    <property type="protein sequence ID" value="ORY16556.1"/>
    <property type="molecule type" value="Genomic_DNA"/>
</dbReference>
<keyword evidence="6" id="KW-1185">Reference proteome</keyword>
<dbReference type="InterPro" id="IPR024964">
    <property type="entry name" value="CTLH/CRA"/>
</dbReference>
<sequence>MFRRSSYASVAAGNASGSGQSQGFTPTRSGAFAHLMNANSASGPHAAHQAINHSRHHSRNADADGHHSSMSTSWGRAAPLPSYSSQFGYLNGFGGAGQDGPSSSSFFVPSYLRGSKYAERLEEAHKAKVAAQREYRSNHSSNAGSLSTSSSSVNLHKMVPSHRGLTHDIIERAPVTVDEPVAPWPTRWSDTDKYPQLDVLEDGRNAKLSGSSQKMNDEAASVRADYPIPRQCGIYYYEVTVVSKGKDGTIGVGFSGPKVPLSRIPGWEPDSFAYHGDDGQSFSNTTSGKPYGPKFGTLDVIGCGINFRTGTAFFTKNGVYIGVAFRDLKTDRLYYPTVGMKKSNETLRANFGQEPFAFDIDKMIEGEKALIHAEISKVRVSVQDKDKPRRDETSLVHELVSQYLAHDGYVETARAFADEVMEESRALAGDDSPEIDFMTPEEDHDAINRQRIRAAILDGDIDKALKHTQAYYPSVLHNNENIYFKLRCRKFIEMIRRCNELSAQCQQSHQPRSTASGTSNGNSAKRTSVATDEYDDFEMELDEQLGVHNNHPWTSSHNSTSASNTGIDIFDHPANMNIDTEDNDNDNSIPSNGNSLDIEGKQAKLTQLTDETIKYGMELKQEFAADPRREVKKALEDTFALIAYENVERSALAPLLEKKGRVPVSEELNGAILVSLGKSSSAALERLCQQTEALVNELAEDGGPGAFVNVKRDFLQ</sequence>
<dbReference type="SUPFAM" id="SSF49899">
    <property type="entry name" value="Concanavalin A-like lectins/glucanases"/>
    <property type="match status" value="1"/>
</dbReference>
<reference evidence="5 6" key="1">
    <citation type="submission" date="2016-07" db="EMBL/GenBank/DDBJ databases">
        <title>Pervasive Adenine N6-methylation of Active Genes in Fungi.</title>
        <authorList>
            <consortium name="DOE Joint Genome Institute"/>
            <person name="Mondo S.J."/>
            <person name="Dannebaum R.O."/>
            <person name="Kuo R.C."/>
            <person name="Labutti K."/>
            <person name="Haridas S."/>
            <person name="Kuo A."/>
            <person name="Salamov A."/>
            <person name="Ahrendt S.R."/>
            <person name="Lipzen A."/>
            <person name="Sullivan W."/>
            <person name="Andreopoulos W.B."/>
            <person name="Clum A."/>
            <person name="Lindquist E."/>
            <person name="Daum C."/>
            <person name="Ramamoorthy G.K."/>
            <person name="Gryganskyi A."/>
            <person name="Culley D."/>
            <person name="Magnuson J.K."/>
            <person name="James T.Y."/>
            <person name="O'Malley M.A."/>
            <person name="Stajich J.E."/>
            <person name="Spatafora J.W."/>
            <person name="Visel A."/>
            <person name="Grigoriev I.V."/>
        </authorList>
    </citation>
    <scope>NUCLEOTIDE SEQUENCE [LARGE SCALE GENOMIC DNA]</scope>
    <source>
        <strain evidence="5 6">CBS 115471</strain>
    </source>
</reference>
<evidence type="ECO:0000313" key="6">
    <source>
        <dbReference type="Proteomes" id="UP000193144"/>
    </source>
</evidence>
<dbReference type="Proteomes" id="UP000193144">
    <property type="component" value="Unassembled WGS sequence"/>
</dbReference>
<evidence type="ECO:0000256" key="1">
    <source>
        <dbReference type="ARBA" id="ARBA00002343"/>
    </source>
</evidence>
<dbReference type="InterPro" id="IPR013144">
    <property type="entry name" value="CRA_dom"/>
</dbReference>
<evidence type="ECO:0000259" key="4">
    <source>
        <dbReference type="PROSITE" id="PS50897"/>
    </source>
</evidence>
<dbReference type="InterPro" id="IPR043136">
    <property type="entry name" value="B30.2/SPRY_sf"/>
</dbReference>
<feature type="compositionally biased region" description="Low complexity" evidence="2">
    <location>
        <begin position="138"/>
        <end position="152"/>
    </location>
</feature>
<protein>
    <submittedName>
        <fullName evidence="5">Ran-binding protein-like protein</fullName>
    </submittedName>
</protein>
<dbReference type="AlphaFoldDB" id="A0A1Y2A229"/>
<dbReference type="Pfam" id="PF10607">
    <property type="entry name" value="CTLH"/>
    <property type="match status" value="1"/>
</dbReference>
<dbReference type="PROSITE" id="PS50896">
    <property type="entry name" value="LISH"/>
    <property type="match status" value="1"/>
</dbReference>
<feature type="domain" description="CTLH" evidence="4">
    <location>
        <begin position="445"/>
        <end position="502"/>
    </location>
</feature>
<feature type="region of interest" description="Disordered" evidence="2">
    <location>
        <begin position="129"/>
        <end position="152"/>
    </location>
</feature>
<dbReference type="SMART" id="SM00449">
    <property type="entry name" value="SPRY"/>
    <property type="match status" value="1"/>
</dbReference>
<dbReference type="InterPro" id="IPR006594">
    <property type="entry name" value="LisH"/>
</dbReference>
<dbReference type="Pfam" id="PF00622">
    <property type="entry name" value="SPRY"/>
    <property type="match status" value="1"/>
</dbReference>
<dbReference type="InterPro" id="IPR006595">
    <property type="entry name" value="CTLH_C"/>
</dbReference>
<comment type="caution">
    <text evidence="5">The sequence shown here is derived from an EMBL/GenBank/DDBJ whole genome shotgun (WGS) entry which is preliminary data.</text>
</comment>
<evidence type="ECO:0000259" key="3">
    <source>
        <dbReference type="PROSITE" id="PS50188"/>
    </source>
</evidence>
<dbReference type="Gene3D" id="2.60.120.920">
    <property type="match status" value="1"/>
</dbReference>
<dbReference type="InterPro" id="IPR003877">
    <property type="entry name" value="SPRY_dom"/>
</dbReference>
<dbReference type="InterPro" id="IPR001870">
    <property type="entry name" value="B30.2/SPRY"/>
</dbReference>
<feature type="region of interest" description="Disordered" evidence="2">
    <location>
        <begin position="41"/>
        <end position="75"/>
    </location>
</feature>
<evidence type="ECO:0000313" key="5">
    <source>
        <dbReference type="EMBL" id="ORY16556.1"/>
    </source>
</evidence>
<feature type="compositionally biased region" description="Low complexity" evidence="2">
    <location>
        <begin position="554"/>
        <end position="565"/>
    </location>
</feature>
<dbReference type="PROSITE" id="PS50188">
    <property type="entry name" value="B302_SPRY"/>
    <property type="match status" value="1"/>
</dbReference>
<feature type="region of interest" description="Disordered" evidence="2">
    <location>
        <begin position="548"/>
        <end position="598"/>
    </location>
</feature>
<dbReference type="SMART" id="SM00757">
    <property type="entry name" value="CRA"/>
    <property type="match status" value="1"/>
</dbReference>
<dbReference type="InterPro" id="IPR013320">
    <property type="entry name" value="ConA-like_dom_sf"/>
</dbReference>
<dbReference type="InterPro" id="IPR035782">
    <property type="entry name" value="SPRY_RanBP9/10"/>
</dbReference>
<dbReference type="SMART" id="SM00668">
    <property type="entry name" value="CTLH"/>
    <property type="match status" value="1"/>
</dbReference>